<evidence type="ECO:0000313" key="6">
    <source>
        <dbReference type="Proteomes" id="UP000263336"/>
    </source>
</evidence>
<gene>
    <name evidence="5" type="ORF">DEP93_01595</name>
</gene>
<feature type="region of interest" description="Disordered" evidence="1">
    <location>
        <begin position="1312"/>
        <end position="1341"/>
    </location>
</feature>
<comment type="caution">
    <text evidence="5">The sequence shown here is derived from an EMBL/GenBank/DDBJ whole genome shotgun (WGS) entry which is preliminary data.</text>
</comment>
<evidence type="ECO:0000256" key="2">
    <source>
        <dbReference type="SAM" id="Phobius"/>
    </source>
</evidence>
<proteinExistence type="predicted"/>
<keyword evidence="2" id="KW-1133">Transmembrane helix</keyword>
<accession>A0A3D0ZQZ5</accession>
<dbReference type="InterPro" id="IPR045826">
    <property type="entry name" value="SpaA_PFL_dom_2"/>
</dbReference>
<feature type="compositionally biased region" description="Polar residues" evidence="1">
    <location>
        <begin position="109"/>
        <end position="130"/>
    </location>
</feature>
<evidence type="ECO:0008006" key="7">
    <source>
        <dbReference type="Google" id="ProtNLM"/>
    </source>
</evidence>
<feature type="non-terminal residue" evidence="5">
    <location>
        <position position="1341"/>
    </location>
</feature>
<evidence type="ECO:0000313" key="5">
    <source>
        <dbReference type="EMBL" id="HCC42143.1"/>
    </source>
</evidence>
<dbReference type="Pfam" id="PF19403">
    <property type="entry name" value="SpaA_2"/>
    <property type="match status" value="2"/>
</dbReference>
<name>A0A3D0ZQZ5_UNCKA</name>
<feature type="compositionally biased region" description="Low complexity" evidence="1">
    <location>
        <begin position="73"/>
        <end position="90"/>
    </location>
</feature>
<feature type="domain" description="SpaA-like prealbumin fold" evidence="3">
    <location>
        <begin position="547"/>
        <end position="643"/>
    </location>
</feature>
<feature type="region of interest" description="Disordered" evidence="1">
    <location>
        <begin position="61"/>
        <end position="136"/>
    </location>
</feature>
<evidence type="ECO:0000256" key="1">
    <source>
        <dbReference type="SAM" id="MobiDB-lite"/>
    </source>
</evidence>
<dbReference type="Pfam" id="PF24346">
    <property type="entry name" value="DUF7507"/>
    <property type="match status" value="1"/>
</dbReference>
<feature type="compositionally biased region" description="Basic and acidic residues" evidence="1">
    <location>
        <begin position="1328"/>
        <end position="1341"/>
    </location>
</feature>
<dbReference type="EMBL" id="DOZN01000008">
    <property type="protein sequence ID" value="HCC42143.1"/>
    <property type="molecule type" value="Genomic_DNA"/>
</dbReference>
<feature type="transmembrane region" description="Helical" evidence="2">
    <location>
        <begin position="1172"/>
        <end position="1189"/>
    </location>
</feature>
<feature type="compositionally biased region" description="Low complexity" evidence="1">
    <location>
        <begin position="1312"/>
        <end position="1321"/>
    </location>
</feature>
<feature type="domain" description="DUF7507" evidence="4">
    <location>
        <begin position="756"/>
        <end position="855"/>
    </location>
</feature>
<keyword evidence="2" id="KW-0472">Membrane</keyword>
<evidence type="ECO:0000259" key="4">
    <source>
        <dbReference type="Pfam" id="PF24346"/>
    </source>
</evidence>
<protein>
    <recommendedName>
        <fullName evidence="7">DUF11 domain-containing protein</fullName>
    </recommendedName>
</protein>
<dbReference type="Proteomes" id="UP000263336">
    <property type="component" value="Unassembled WGS sequence"/>
</dbReference>
<dbReference type="NCBIfam" id="TIGR01167">
    <property type="entry name" value="LPXTG_anchor"/>
    <property type="match status" value="1"/>
</dbReference>
<dbReference type="InterPro" id="IPR055354">
    <property type="entry name" value="DUF7507"/>
</dbReference>
<keyword evidence="2" id="KW-0812">Transmembrane</keyword>
<reference evidence="5 6" key="1">
    <citation type="journal article" date="2018" name="Nat. Biotechnol.">
        <title>A standardized bacterial taxonomy based on genome phylogeny substantially revises the tree of life.</title>
        <authorList>
            <person name="Parks D.H."/>
            <person name="Chuvochina M."/>
            <person name="Waite D.W."/>
            <person name="Rinke C."/>
            <person name="Skarshewski A."/>
            <person name="Chaumeil P.A."/>
            <person name="Hugenholtz P."/>
        </authorList>
    </citation>
    <scope>NUCLEOTIDE SEQUENCE [LARGE SCALE GENOMIC DNA]</scope>
    <source>
        <strain evidence="5">UBA11701</strain>
    </source>
</reference>
<evidence type="ECO:0000259" key="3">
    <source>
        <dbReference type="Pfam" id="PF19403"/>
    </source>
</evidence>
<organism evidence="5 6">
    <name type="scientific">candidate division WWE3 bacterium</name>
    <dbReference type="NCBI Taxonomy" id="2053526"/>
    <lineage>
        <taxon>Bacteria</taxon>
        <taxon>Katanobacteria</taxon>
    </lineage>
</organism>
<feature type="transmembrane region" description="Helical" evidence="2">
    <location>
        <begin position="1196"/>
        <end position="1215"/>
    </location>
</feature>
<feature type="domain" description="SpaA-like prealbumin fold" evidence="3">
    <location>
        <begin position="650"/>
        <end position="749"/>
    </location>
</feature>
<sequence>MFTAKAPYKFMKLKMHLRIKQATLRTLYSYVGILSLLVNTSSPFLVSLQYTAYAQEVGAAVEESAPSEEPSEEAAAAEVTSGEETSATEEVVTDEVPSDEPAATEEVLGTSTEDQAATPTETPIDETQQGDILPDGVSDYRPEGIAESSPEDIAPVEPILVDSAPTTEIITDTTDIIDPLVEQIEGPVFENGKECLADGVEIVNSSNDEWTVDSEKGYSETKEPVKLGVKYIFPVEEGVSVTFSCLPKNEDDRSVLRIQEVKVSDLNLPEEFKTDAEFAYDITTDMVNGEFEYDLTLPKPEGVEAGVAYIEKDLDKVLNEEVNIKEIEVVKDEKVRQAKEESDVKVEGLDHFTVFVPVTFSSSTALPSSVKLEQWETKPSGNWITGSLGSSNSDYKEGEIVPFRLDMGKLSTSSNPYKFSICRDYQDGTKKGYLSLMPYNTSRSATPGGTISYTEIPISGINISDIAVNEVGAQGSCASGERETQLYFYVQSSSLDSYLLWGGELASPLDAGAGNGASQYAGASLHMSLLTPNKDVSINPSAIIELATITVTKIVEGGSMKPEDWGFSLSPNPNNEALPKYPSADSDTVTFIGLTSGSYQITETAISGYSYKSGSGTNCTFSSEGVATANVLEGVNATNATCTFTNEQSSGTLVVIKNVQNDNGGTKGVADFGIIFSGGSLNFDAGTAIGSTTTYTSDSVTLVAGSEYTLQESNVANYEEGTWGCGTPTDGGLKTTFTPTAGQNIVCSITNNDEAAPTIEVTKTANPTSVPETGADVTFTFLVENTGPEDVVLTSLTDDIFGNLDGAGTCDVPQAIAVGGSYSCTYTTRLSSDSLAAHTNVVTAVAEDDDQTTATDTDDETVTFENVAPVVDIEKTVDEEALALPGGEFTFTLNITNNSQETVTITSLTDTNALSQQCLDLIGTSLAAGANISCQYTTTHTQVGTYENMAEITVTDNDESTGTDQDSQTVRVVSLTISKFNNSTQPEEIGDEVLFTIIVKAEGASLTDLLVVDLPSKGFDFLTGSWHASSSILERDVEQDIADNDGIYGYTSPGYWPIGNISDGETITLTYLAEIQPGVDEGDYMDIAWAKAYWGDSEVRDGPDSSLLVFAQAVNQGDLNYSNDIFVGTHVAVTTPNTPPEAEAEVDEEEITEEVLGTSTIRLPATGSDTTVLVSALAVMLLGVSMITLSRKKKVLLVLPILLFVSAVIPGKVFAETTADPFLMVRIEDPESSFNEPFKITFVVMDASGENRNLTAVCSKDGPSSGWEDFQTISDSNFNENGGTNICNVTDAVLEGTGTYKFKVTVTAEEAEGSAVSEEVTTTYDNDGPDKPKYIEVDRKS</sequence>